<organism evidence="3 4">
    <name type="scientific">Filifactor alocis (strain ATCC 35896 / CCUG 47790 / D40 B5)</name>
    <name type="common">Fusobacterium alocis</name>
    <dbReference type="NCBI Taxonomy" id="546269"/>
    <lineage>
        <taxon>Bacteria</taxon>
        <taxon>Bacillati</taxon>
        <taxon>Bacillota</taxon>
        <taxon>Clostridia</taxon>
        <taxon>Peptostreptococcales</taxon>
        <taxon>Filifactoraceae</taxon>
        <taxon>Filifactor</taxon>
    </lineage>
</organism>
<keyword evidence="4" id="KW-1185">Reference proteome</keyword>
<dbReference type="Proteomes" id="UP000007468">
    <property type="component" value="Chromosome"/>
</dbReference>
<dbReference type="SUPFAM" id="SSF52009">
    <property type="entry name" value="Phosphohistidine domain"/>
    <property type="match status" value="1"/>
</dbReference>
<name>D6GQZ9_FILAD</name>
<proteinExistence type="predicted"/>
<dbReference type="InterPro" id="IPR002192">
    <property type="entry name" value="PPDK_AMP/ATP-bd"/>
</dbReference>
<dbReference type="SUPFAM" id="SSF56059">
    <property type="entry name" value="Glutathione synthetase ATP-binding domain-like"/>
    <property type="match status" value="1"/>
</dbReference>
<dbReference type="Gene3D" id="3.30.1490.20">
    <property type="entry name" value="ATP-grasp fold, A domain"/>
    <property type="match status" value="1"/>
</dbReference>
<dbReference type="HOGENOM" id="CLU_005950_0_0_9"/>
<feature type="domain" description="Pyruvate phosphate dikinase AMP/ATP-binding" evidence="2">
    <location>
        <begin position="6"/>
        <end position="213"/>
    </location>
</feature>
<reference evidence="4" key="1">
    <citation type="submission" date="2010-12" db="EMBL/GenBank/DDBJ databases">
        <title>The genome sequence of Filifactor alocis strain ATCC 35896.</title>
        <authorList>
            <consortium name="The Broad Institute Genome Sequencing Platform"/>
            <person name="Ward D."/>
            <person name="Earl A."/>
            <person name="Feldgarden M."/>
            <person name="Young S.K."/>
            <person name="Gargeya S."/>
            <person name="Zeng Q."/>
            <person name="Alvarado L."/>
            <person name="Berlin A."/>
            <person name="Bochicchio J."/>
            <person name="Chapman S.B."/>
            <person name="Chen Z."/>
            <person name="Freedman E."/>
            <person name="Gellesch M."/>
            <person name="Goldberg J."/>
            <person name="Griggs A."/>
            <person name="Gujja S."/>
            <person name="Heilman E."/>
            <person name="Heiman D."/>
            <person name="Howarth C."/>
            <person name="Mehta T."/>
            <person name="Neiman D."/>
            <person name="Pearson M."/>
            <person name="Roberts A."/>
            <person name="Saif S."/>
            <person name="Shea T."/>
            <person name="Shenoy N."/>
            <person name="Sisk P."/>
            <person name="Stolte C."/>
            <person name="Sykes S."/>
            <person name="White J."/>
            <person name="Yandava C."/>
            <person name="Izard J."/>
            <person name="Blanton J.M."/>
            <person name="Baranova O.V."/>
            <person name="Tanner A.C."/>
            <person name="Dewhirst F.E."/>
            <person name="Haas B."/>
            <person name="Nusbaum C."/>
            <person name="Birren B."/>
        </authorList>
    </citation>
    <scope>NUCLEOTIDE SEQUENCE [LARGE SCALE GENOMIC DNA]</scope>
    <source>
        <strain evidence="4">ATCC 35896 / D40 B5</strain>
    </source>
</reference>
<sequence>MTVESNRLGNKAKNLILLKKHGFHVPDGVVIDTDLYERAMLSTGLKKEISRLFQKLDGTNIREISKEMELLFSKVDFSEKLFEEIKDFIRPDKAYAVRSSGTLEDCENYSFAGLYRTHLYKRGSQEIKWAVEDCWASLFSEPILEYLYHNHIAFDEPKMAVIIQDMVDADYSGVAFTVNPITGNDREILVEVACGTGEDLVSGKIRPENYSYDWYRDTCNYKDENKILSEKSLKEISVVFKEIQKMFGYPCDIEFALKDGELFILQARAITKIGYSQIKDMWTTADFRDGGVSATTCIPYMWSLYEYVWDHALRTFVIDSKLLSSSECEGTLGEIFFGRPYWNLSFVKKVMSVVPGYKEREFDASYGVTPNYEGDGQKTKLTLTSLFRVLKIVVAQKKILKDRETKAQKYKNLLSDKYRYYRETLDETMSISEFEKKWYDLTHEHYLKSETIYFWQIFINEIHQTLYKEKITKHMGYADYLELLNGITDISHLRPFVYIRESTRLIRSCEEAYQYWKTTPSEQMIEELSEGKYYLNRVSEFLERYGYHSDRELDVSYPCYYEDLPAVIEMFRTSLLSEGVHEDSDDGKMQHRLYEMRMESLKQKLRKRKFKRLKIQTEKIRNMLWWREEFRDLSTMLYYIIRIYTIRLGEIYKKEGILDSKEDIWMSRVGDIWDFQEGKIDKREFIYRLSKNKDYYLSFRNFLSENEIGSTFKPVQRQSNDKNLLCGTGCNVGVISGVARVIHSIEEIDKLQKNDILVTKYTDTGWSGKFALLSGLITEFGGVLCHGAIVAREYGIPCIASVTDATKKIKDGSLIKMDGETGEIFLLSEDGSKDSI</sequence>
<dbReference type="InterPro" id="IPR036637">
    <property type="entry name" value="Phosphohistidine_dom_sf"/>
</dbReference>
<evidence type="ECO:0000313" key="3">
    <source>
        <dbReference type="EMBL" id="EFE28090.2"/>
    </source>
</evidence>
<dbReference type="PANTHER" id="PTHR43615:SF1">
    <property type="entry name" value="PPDK_N DOMAIN-CONTAINING PROTEIN"/>
    <property type="match status" value="1"/>
</dbReference>
<feature type="domain" description="Pyruvate phosphate dikinase AMP/ATP-binding" evidence="2">
    <location>
        <begin position="222"/>
        <end position="276"/>
    </location>
</feature>
<dbReference type="InterPro" id="IPR008279">
    <property type="entry name" value="PEP-util_enz_mobile_dom"/>
</dbReference>
<dbReference type="Pfam" id="PF00391">
    <property type="entry name" value="PEP-utilizers"/>
    <property type="match status" value="1"/>
</dbReference>
<evidence type="ECO:0000259" key="1">
    <source>
        <dbReference type="Pfam" id="PF00391"/>
    </source>
</evidence>
<gene>
    <name evidence="3" type="ordered locus">HMPREF0389_00002</name>
</gene>
<dbReference type="InterPro" id="IPR013815">
    <property type="entry name" value="ATP_grasp_subdomain_1"/>
</dbReference>
<dbReference type="PATRIC" id="fig|546269.5.peg.662"/>
<dbReference type="GO" id="GO:0016301">
    <property type="term" value="F:kinase activity"/>
    <property type="evidence" value="ECO:0007669"/>
    <property type="project" value="InterPro"/>
</dbReference>
<dbReference type="eggNOG" id="COG3848">
    <property type="taxonomic scope" value="Bacteria"/>
</dbReference>
<dbReference type="EMBL" id="CP002390">
    <property type="protein sequence ID" value="EFE28090.2"/>
    <property type="molecule type" value="Genomic_DNA"/>
</dbReference>
<keyword evidence="3" id="KW-0670">Pyruvate</keyword>
<dbReference type="GO" id="GO:0005524">
    <property type="term" value="F:ATP binding"/>
    <property type="evidence" value="ECO:0007669"/>
    <property type="project" value="InterPro"/>
</dbReference>
<dbReference type="STRING" id="546269.HMPREF0389_00002"/>
<dbReference type="AlphaFoldDB" id="D6GQZ9"/>
<dbReference type="eggNOG" id="COG0574">
    <property type="taxonomic scope" value="Bacteria"/>
</dbReference>
<protein>
    <submittedName>
        <fullName evidence="3">Pyruvate phosphate dikinase, PEP/pyruvate binding domain protein</fullName>
    </submittedName>
</protein>
<dbReference type="PANTHER" id="PTHR43615">
    <property type="entry name" value="PHOSPHOENOLPYRUVATE SYNTHASE-RELATED"/>
    <property type="match status" value="1"/>
</dbReference>
<dbReference type="InterPro" id="IPR051549">
    <property type="entry name" value="PEP_Utilizing_Enz"/>
</dbReference>
<accession>D6GQZ9</accession>
<dbReference type="Pfam" id="PF01326">
    <property type="entry name" value="PPDK_N"/>
    <property type="match status" value="2"/>
</dbReference>
<dbReference type="Gene3D" id="3.30.470.20">
    <property type="entry name" value="ATP-grasp fold, B domain"/>
    <property type="match status" value="2"/>
</dbReference>
<evidence type="ECO:0000259" key="2">
    <source>
        <dbReference type="Pfam" id="PF01326"/>
    </source>
</evidence>
<feature type="domain" description="PEP-utilising enzyme mobile" evidence="1">
    <location>
        <begin position="752"/>
        <end position="822"/>
    </location>
</feature>
<dbReference type="Gene3D" id="3.50.30.10">
    <property type="entry name" value="Phosphohistidine domain"/>
    <property type="match status" value="1"/>
</dbReference>
<dbReference type="KEGG" id="faa:HMPREF0389_00002"/>
<evidence type="ECO:0000313" key="4">
    <source>
        <dbReference type="Proteomes" id="UP000007468"/>
    </source>
</evidence>